<dbReference type="EMBL" id="LAZR01054888">
    <property type="protein sequence ID" value="KKK77577.1"/>
    <property type="molecule type" value="Genomic_DNA"/>
</dbReference>
<reference evidence="1" key="1">
    <citation type="journal article" date="2015" name="Nature">
        <title>Complex archaea that bridge the gap between prokaryotes and eukaryotes.</title>
        <authorList>
            <person name="Spang A."/>
            <person name="Saw J.H."/>
            <person name="Jorgensen S.L."/>
            <person name="Zaremba-Niedzwiedzka K."/>
            <person name="Martijn J."/>
            <person name="Lind A.E."/>
            <person name="van Eijk R."/>
            <person name="Schleper C."/>
            <person name="Guy L."/>
            <person name="Ettema T.J."/>
        </authorList>
    </citation>
    <scope>NUCLEOTIDE SEQUENCE</scope>
</reference>
<dbReference type="AlphaFoldDB" id="A0A0F8Y832"/>
<name>A0A0F8Y832_9ZZZZ</name>
<comment type="caution">
    <text evidence="1">The sequence shown here is derived from an EMBL/GenBank/DDBJ whole genome shotgun (WGS) entry which is preliminary data.</text>
</comment>
<sequence length="49" mass="4728">MTASPELLVSDTTEAAAQRAAETVAAIIATCAGQRGAASFAMCGGTTPG</sequence>
<evidence type="ECO:0000313" key="1">
    <source>
        <dbReference type="EMBL" id="KKK77577.1"/>
    </source>
</evidence>
<organism evidence="1">
    <name type="scientific">marine sediment metagenome</name>
    <dbReference type="NCBI Taxonomy" id="412755"/>
    <lineage>
        <taxon>unclassified sequences</taxon>
        <taxon>metagenomes</taxon>
        <taxon>ecological metagenomes</taxon>
    </lineage>
</organism>
<proteinExistence type="predicted"/>
<feature type="non-terminal residue" evidence="1">
    <location>
        <position position="49"/>
    </location>
</feature>
<gene>
    <name evidence="1" type="ORF">LCGC14_2852190</name>
</gene>
<protein>
    <submittedName>
        <fullName evidence="1">Uncharacterized protein</fullName>
    </submittedName>
</protein>
<accession>A0A0F8Y832</accession>